<dbReference type="PANTHER" id="PTHR33904">
    <property type="entry name" value="ESSENTIAL MCU REGULATOR, MITOCHONDRIAL"/>
    <property type="match status" value="1"/>
</dbReference>
<name>A0A131YNX2_RHIAP</name>
<evidence type="ECO:0000256" key="14">
    <source>
        <dbReference type="RuleBase" id="RU369077"/>
    </source>
</evidence>
<dbReference type="Pfam" id="PF10161">
    <property type="entry name" value="DDDD"/>
    <property type="match status" value="1"/>
</dbReference>
<comment type="subunit">
    <text evidence="14">Component of the uniplex complex. Interacts (via the transmembrane region) with MCU (via the first transmembrane region); the interaction is direct.</text>
</comment>
<keyword evidence="11 14" id="KW-0406">Ion transport</keyword>
<keyword evidence="9 14" id="KW-0809">Transit peptide</keyword>
<evidence type="ECO:0000256" key="3">
    <source>
        <dbReference type="ARBA" id="ARBA00022180"/>
    </source>
</evidence>
<dbReference type="GO" id="GO:0051560">
    <property type="term" value="P:mitochondrial calcium ion homeostasis"/>
    <property type="evidence" value="ECO:0007669"/>
    <property type="project" value="UniProtKB-UniRule"/>
</dbReference>
<keyword evidence="13" id="KW-0472">Membrane</keyword>
<evidence type="ECO:0000256" key="13">
    <source>
        <dbReference type="ARBA" id="ARBA00023136"/>
    </source>
</evidence>
<comment type="similarity">
    <text evidence="2 14">Belongs to the SMDT1/EMRE family.</text>
</comment>
<keyword evidence="10" id="KW-1133">Transmembrane helix</keyword>
<comment type="subcellular location">
    <subcellularLocation>
        <location evidence="1 14">Mitochondrion inner membrane</location>
        <topology evidence="1 14">Single-pass membrane protein</topology>
    </subcellularLocation>
</comment>
<dbReference type="GO" id="GO:1990246">
    <property type="term" value="C:uniplex complex"/>
    <property type="evidence" value="ECO:0007669"/>
    <property type="project" value="UniProtKB-UniRule"/>
</dbReference>
<keyword evidence="12 14" id="KW-0496">Mitochondrion</keyword>
<evidence type="ECO:0000256" key="10">
    <source>
        <dbReference type="ARBA" id="ARBA00022989"/>
    </source>
</evidence>
<keyword evidence="6" id="KW-0812">Transmembrane</keyword>
<dbReference type="PANTHER" id="PTHR33904:SF1">
    <property type="entry name" value="ESSENTIAL MCU REGULATOR, MITOCHONDRIAL"/>
    <property type="match status" value="1"/>
</dbReference>
<keyword evidence="5 14" id="KW-0109">Calcium transport</keyword>
<organism evidence="15">
    <name type="scientific">Rhipicephalus appendiculatus</name>
    <name type="common">Brown ear tick</name>
    <dbReference type="NCBI Taxonomy" id="34631"/>
    <lineage>
        <taxon>Eukaryota</taxon>
        <taxon>Metazoa</taxon>
        <taxon>Ecdysozoa</taxon>
        <taxon>Arthropoda</taxon>
        <taxon>Chelicerata</taxon>
        <taxon>Arachnida</taxon>
        <taxon>Acari</taxon>
        <taxon>Parasitiformes</taxon>
        <taxon>Ixodida</taxon>
        <taxon>Ixodoidea</taxon>
        <taxon>Ixodidae</taxon>
        <taxon>Rhipicephalinae</taxon>
        <taxon>Rhipicephalus</taxon>
        <taxon>Rhipicephalus</taxon>
    </lineage>
</organism>
<reference evidence="15" key="1">
    <citation type="journal article" date="2016" name="Ticks Tick Borne Dis.">
        <title>De novo assembly and annotation of the salivary gland transcriptome of Rhipicephalus appendiculatus male and female ticks during blood feeding.</title>
        <authorList>
            <person name="de Castro M.H."/>
            <person name="de Klerk D."/>
            <person name="Pienaar R."/>
            <person name="Latif A.A."/>
            <person name="Rees D.J."/>
            <person name="Mans B.J."/>
        </authorList>
    </citation>
    <scope>NUCLEOTIDE SEQUENCE</scope>
    <source>
        <tissue evidence="15">Salivary glands</tissue>
    </source>
</reference>
<keyword evidence="8 14" id="KW-0106">Calcium</keyword>
<dbReference type="GO" id="GO:0036444">
    <property type="term" value="P:calcium import into the mitochondrion"/>
    <property type="evidence" value="ECO:0007669"/>
    <property type="project" value="UniProtKB-UniRule"/>
</dbReference>
<keyword evidence="4 14" id="KW-0813">Transport</keyword>
<evidence type="ECO:0000313" key="15">
    <source>
        <dbReference type="EMBL" id="JAP80983.1"/>
    </source>
</evidence>
<evidence type="ECO:0000256" key="1">
    <source>
        <dbReference type="ARBA" id="ARBA00004434"/>
    </source>
</evidence>
<evidence type="ECO:0000256" key="2">
    <source>
        <dbReference type="ARBA" id="ARBA00008958"/>
    </source>
</evidence>
<dbReference type="EMBL" id="GEDV01007574">
    <property type="protein sequence ID" value="JAP80983.1"/>
    <property type="molecule type" value="Transcribed_RNA"/>
</dbReference>
<comment type="function">
    <text evidence="14">Essential regulatory subunit of the mitochondrial calcium uniporter complex (uniplex), a complex that mediates calcium uptake into mitochondria.</text>
</comment>
<sequence length="99" mass="10881">MAAAVARKFLLYSTLRLQCRTALPSLRAKSEPTVRQIRHRVCYNSGAIMPEPETSNTGLLWVLLTVLPGLYVGATISKEGAAFLEENDIFVPDDDDDDG</sequence>
<evidence type="ECO:0000256" key="11">
    <source>
        <dbReference type="ARBA" id="ARBA00023065"/>
    </source>
</evidence>
<evidence type="ECO:0000256" key="9">
    <source>
        <dbReference type="ARBA" id="ARBA00022946"/>
    </source>
</evidence>
<evidence type="ECO:0000256" key="8">
    <source>
        <dbReference type="ARBA" id="ARBA00022837"/>
    </source>
</evidence>
<dbReference type="AlphaFoldDB" id="A0A131YNX2"/>
<keyword evidence="7 14" id="KW-0999">Mitochondrion inner membrane</keyword>
<evidence type="ECO:0000256" key="6">
    <source>
        <dbReference type="ARBA" id="ARBA00022692"/>
    </source>
</evidence>
<evidence type="ECO:0000256" key="4">
    <source>
        <dbReference type="ARBA" id="ARBA00022448"/>
    </source>
</evidence>
<dbReference type="InterPro" id="IPR018782">
    <property type="entry name" value="MCU_reg"/>
</dbReference>
<evidence type="ECO:0000256" key="5">
    <source>
        <dbReference type="ARBA" id="ARBA00022568"/>
    </source>
</evidence>
<evidence type="ECO:0000256" key="7">
    <source>
        <dbReference type="ARBA" id="ARBA00022792"/>
    </source>
</evidence>
<accession>A0A131YNX2</accession>
<evidence type="ECO:0000256" key="12">
    <source>
        <dbReference type="ARBA" id="ARBA00023128"/>
    </source>
</evidence>
<protein>
    <recommendedName>
        <fullName evidence="3 14">Essential MCU regulator, mitochondrial</fullName>
    </recommendedName>
    <alternativeName>
        <fullName evidence="14">Single-pass membrane protein with aspartate-rich tail 1, mitochondrial</fullName>
    </alternativeName>
</protein>
<proteinExistence type="inferred from homology"/>